<dbReference type="GO" id="GO:0005737">
    <property type="term" value="C:cytoplasm"/>
    <property type="evidence" value="ECO:0007669"/>
    <property type="project" value="UniProtKB-SubCell"/>
</dbReference>
<dbReference type="InterPro" id="IPR023069">
    <property type="entry name" value="Chaperone_TorD"/>
</dbReference>
<keyword evidence="1 3" id="KW-0963">Cytoplasm</keyword>
<dbReference type="Pfam" id="PF02613">
    <property type="entry name" value="Nitrate_red_del"/>
    <property type="match status" value="1"/>
</dbReference>
<dbReference type="InterPro" id="IPR050289">
    <property type="entry name" value="TorD/DmsD_chaperones"/>
</dbReference>
<dbReference type="Gene3D" id="1.20.1280.20">
    <property type="entry name" value="HscB, C-terminal domain"/>
    <property type="match status" value="1"/>
</dbReference>
<evidence type="ECO:0000256" key="2">
    <source>
        <dbReference type="ARBA" id="ARBA00023186"/>
    </source>
</evidence>
<evidence type="ECO:0000256" key="3">
    <source>
        <dbReference type="HAMAP-Rule" id="MF_01150"/>
    </source>
</evidence>
<dbReference type="SUPFAM" id="SSF89155">
    <property type="entry name" value="TorD-like"/>
    <property type="match status" value="1"/>
</dbReference>
<dbReference type="InterPro" id="IPR020945">
    <property type="entry name" value="DMSO/NO3_reduct_chaperone"/>
</dbReference>
<organism evidence="4 5">
    <name type="scientific">Vibrio vulnificus</name>
    <dbReference type="NCBI Taxonomy" id="672"/>
    <lineage>
        <taxon>Bacteria</taxon>
        <taxon>Pseudomonadati</taxon>
        <taxon>Pseudomonadota</taxon>
        <taxon>Gammaproteobacteria</taxon>
        <taxon>Vibrionales</taxon>
        <taxon>Vibrionaceae</taxon>
        <taxon>Vibrio</taxon>
    </lineage>
</organism>
<accession>A0A2S3QVQ6</accession>
<dbReference type="Proteomes" id="UP000237466">
    <property type="component" value="Unassembled WGS sequence"/>
</dbReference>
<gene>
    <name evidence="3" type="primary">torD</name>
    <name evidence="4" type="ORF">CRN52_23460</name>
</gene>
<comment type="caution">
    <text evidence="4">The sequence shown here is derived from an EMBL/GenBank/DDBJ whole genome shotgun (WGS) entry which is preliminary data.</text>
</comment>
<keyword evidence="2 3" id="KW-0143">Chaperone</keyword>
<dbReference type="HAMAP" id="MF_01150">
    <property type="entry name" value="TorD"/>
    <property type="match status" value="1"/>
</dbReference>
<dbReference type="EMBL" id="PDGH01000146">
    <property type="protein sequence ID" value="POB41948.1"/>
    <property type="molecule type" value="Genomic_DNA"/>
</dbReference>
<name>A0A2S3QVQ6_VIBVL</name>
<dbReference type="RefSeq" id="WP_103201273.1">
    <property type="nucleotide sequence ID" value="NZ_JAODPM010000003.1"/>
</dbReference>
<dbReference type="PANTHER" id="PTHR34227">
    <property type="entry name" value="CHAPERONE PROTEIN YCDY"/>
    <property type="match status" value="1"/>
</dbReference>
<dbReference type="NCBIfam" id="NF003442">
    <property type="entry name" value="PRK04976.1"/>
    <property type="match status" value="1"/>
</dbReference>
<dbReference type="InterPro" id="IPR036411">
    <property type="entry name" value="TorD-like_sf"/>
</dbReference>
<evidence type="ECO:0000256" key="1">
    <source>
        <dbReference type="ARBA" id="ARBA00022490"/>
    </source>
</evidence>
<comment type="function">
    <text evidence="3">Involved in the biogenesis of TorA. Acts on TorA before the insertion of the molybdenum cofactor and, as a result, probably favors a conformation of the apoenzyme that is competent for acquiring the cofactor.</text>
</comment>
<comment type="subcellular location">
    <subcellularLocation>
        <location evidence="3">Cytoplasm</location>
    </subcellularLocation>
</comment>
<sequence length="215" mass="24740">MMQEIKAFNEKRAEIYWWLSSLFAKELTQEELDKYQSMEIRAFLTGLAENDALRPSVNAFVDALNRLVDRQDAQLELAADFCDLFLKTAKHGALPYASIYLTKDGLLNGEPAQKMDAWLKKHGVQVNQQLKEPADHLAIMLDFLGNLIIRSNELEQDRHMEEAFIEQNAFIQEMLLSWLPSFSQRAAEYDEFGFYNSAIKLLVAFCMLDSDYLVG</sequence>
<dbReference type="GO" id="GO:0051259">
    <property type="term" value="P:protein complex oligomerization"/>
    <property type="evidence" value="ECO:0007669"/>
    <property type="project" value="InterPro"/>
</dbReference>
<dbReference type="InterPro" id="IPR036386">
    <property type="entry name" value="HscB_C_sf"/>
</dbReference>
<reference evidence="4 5" key="1">
    <citation type="journal article" date="2018" name="Front. Microbiol.">
        <title>Phylogeny of Vibrio vulnificus from the Analysis of the Core-Genome: Implications for Intra-Species Taxonomy.</title>
        <authorList>
            <person name="Roig F.J."/>
            <person name="Gonzalez-Candelas F."/>
            <person name="Sanjuan E."/>
            <person name="Fouz B."/>
            <person name="Feil E.J."/>
            <person name="Llorens C."/>
            <person name="Baker-Austin C."/>
            <person name="Oliver J.D."/>
            <person name="Danin-Poleg Y."/>
            <person name="Gibas C.J."/>
            <person name="Kashi Y."/>
            <person name="Gulig P.A."/>
            <person name="Morrison S.S."/>
            <person name="Amaro C."/>
        </authorList>
    </citation>
    <scope>NUCLEOTIDE SEQUENCE [LARGE SCALE GENOMIC DNA]</scope>
    <source>
        <strain evidence="4 5">CECT4608</strain>
    </source>
</reference>
<evidence type="ECO:0000313" key="5">
    <source>
        <dbReference type="Proteomes" id="UP000237466"/>
    </source>
</evidence>
<protein>
    <recommendedName>
        <fullName evidence="3">Chaperone protein TorD</fullName>
    </recommendedName>
</protein>
<dbReference type="PANTHER" id="PTHR34227:SF11">
    <property type="entry name" value="CHAPERONE PROTEIN TORD"/>
    <property type="match status" value="1"/>
</dbReference>
<dbReference type="GO" id="GO:0006457">
    <property type="term" value="P:protein folding"/>
    <property type="evidence" value="ECO:0007669"/>
    <property type="project" value="UniProtKB-UniRule"/>
</dbReference>
<evidence type="ECO:0000313" key="4">
    <source>
        <dbReference type="EMBL" id="POB41948.1"/>
    </source>
</evidence>
<comment type="similarity">
    <text evidence="3">Belongs to the TorD/DmsD family. TorD subfamily.</text>
</comment>
<proteinExistence type="inferred from homology"/>
<dbReference type="AlphaFoldDB" id="A0A2S3QVQ6"/>
<dbReference type="Gene3D" id="1.20.120.1820">
    <property type="match status" value="1"/>
</dbReference>